<evidence type="ECO:0000259" key="11">
    <source>
        <dbReference type="PROSITE" id="PS50111"/>
    </source>
</evidence>
<protein>
    <submittedName>
        <fullName evidence="13">Methyl-accepting chemotaxis sensory transducer</fullName>
    </submittedName>
</protein>
<dbReference type="SMART" id="SM00283">
    <property type="entry name" value="MA"/>
    <property type="match status" value="1"/>
</dbReference>
<dbReference type="GO" id="GO:0006935">
    <property type="term" value="P:chemotaxis"/>
    <property type="evidence" value="ECO:0007669"/>
    <property type="project" value="UniProtKB-KW"/>
</dbReference>
<comment type="similarity">
    <text evidence="8">Belongs to the methyl-accepting chemotaxis (MCP) protein family.</text>
</comment>
<dbReference type="PANTHER" id="PTHR32089:SF112">
    <property type="entry name" value="LYSOZYME-LIKE PROTEIN-RELATED"/>
    <property type="match status" value="1"/>
</dbReference>
<evidence type="ECO:0000256" key="1">
    <source>
        <dbReference type="ARBA" id="ARBA00004651"/>
    </source>
</evidence>
<dbReference type="PATRIC" id="fig|1121439.3.peg.1661"/>
<feature type="domain" description="Methyl-accepting transducer" evidence="11">
    <location>
        <begin position="446"/>
        <end position="682"/>
    </location>
</feature>
<accession>S7T8G1</accession>
<dbReference type="GO" id="GO:0007165">
    <property type="term" value="P:signal transduction"/>
    <property type="evidence" value="ECO:0007669"/>
    <property type="project" value="UniProtKB-KW"/>
</dbReference>
<dbReference type="PROSITE" id="PS50885">
    <property type="entry name" value="HAMP"/>
    <property type="match status" value="1"/>
</dbReference>
<dbReference type="eggNOG" id="COG0840">
    <property type="taxonomic scope" value="Bacteria"/>
</dbReference>
<evidence type="ECO:0000256" key="6">
    <source>
        <dbReference type="ARBA" id="ARBA00023136"/>
    </source>
</evidence>
<name>S7T8G1_9BACT</name>
<keyword evidence="2" id="KW-1003">Cell membrane</keyword>
<keyword evidence="4" id="KW-0812">Transmembrane</keyword>
<proteinExistence type="inferred from homology"/>
<dbReference type="EMBL" id="ATHI01000026">
    <property type="protein sequence ID" value="EPR32871.1"/>
    <property type="molecule type" value="Genomic_DNA"/>
</dbReference>
<dbReference type="Proteomes" id="UP000014975">
    <property type="component" value="Unassembled WGS sequence"/>
</dbReference>
<evidence type="ECO:0000256" key="10">
    <source>
        <dbReference type="SAM" id="Coils"/>
    </source>
</evidence>
<dbReference type="Gene3D" id="6.10.340.10">
    <property type="match status" value="1"/>
</dbReference>
<evidence type="ECO:0000256" key="5">
    <source>
        <dbReference type="ARBA" id="ARBA00022989"/>
    </source>
</evidence>
<dbReference type="PROSITE" id="PS50111">
    <property type="entry name" value="CHEMOTAXIS_TRANSDUC_2"/>
    <property type="match status" value="1"/>
</dbReference>
<dbReference type="Gene3D" id="3.30.450.20">
    <property type="entry name" value="PAS domain"/>
    <property type="match status" value="1"/>
</dbReference>
<keyword evidence="6" id="KW-0472">Membrane</keyword>
<evidence type="ECO:0000256" key="4">
    <source>
        <dbReference type="ARBA" id="ARBA00022692"/>
    </source>
</evidence>
<dbReference type="PRINTS" id="PR00260">
    <property type="entry name" value="CHEMTRNSDUCR"/>
</dbReference>
<evidence type="ECO:0000313" key="13">
    <source>
        <dbReference type="EMBL" id="EPR32871.1"/>
    </source>
</evidence>
<sequence length="724" mass="76328">MRNSLRIKMIVFCLLIGITPFLAMTAYSVRVASDTIHNMAFSQLEAIRDVKKHAVQEITGRWFSDLATLAGDAAAPKAFERLTLHALLESPGKGRRMDVNATSYQLLHAEIDAQFHNYVTELGYYDVFLIGPDGRVLYTNTWEDDIGEDLGAGSLAGSGLAQAWREAMQGHTAFVDFRPYAPSNGEPAAFMAAPVLDGRRVVGVVALQSSLASLNVLLTQRSGMGETGETYLVGPDKLMRSDSFLDPQNRTVTASFADPSRGSVDTESSRAALSGRTGSGIVLDYNGTPVLSAYAPVEVGTVRWALVAEIDEAEAFAPVNGLVRSTVFAGLGIAAVVALVTLVFLRRELLRPIEALMSFAGCVAGGDLAAKCSGRFSGELAALRGSIDTMVASLREKMDEAQAKSREAEAQSAKANAALEESRRQEKVVAELLERMRGAADQAAGIAERVSSASAELSAQVSQIEASASVQRDRVAETATAMEQMSVSVIEVARNAAASSTLAENARSEAKGGERVVGEALAAIGAVRATAADLERHMSELGRLATSIDQVMTVISDIADQTNLLALNAAIEAARAGDAGRGFAVVADEVRKLAEKTMGATREVGETIDAIQGAAQRNMASMGQALDAIKSAEKLADESGGALGRIVTLVDESTQQAQGIATAAEEQSAASEQISGSVDEIRRMIAEIADSIRESSAAVHEVSQMAADLNRVISDLNEAGRDAA</sequence>
<dbReference type="InterPro" id="IPR003660">
    <property type="entry name" value="HAMP_dom"/>
</dbReference>
<keyword evidence="5" id="KW-1133">Transmembrane helix</keyword>
<evidence type="ECO:0000259" key="12">
    <source>
        <dbReference type="PROSITE" id="PS50885"/>
    </source>
</evidence>
<evidence type="ECO:0000256" key="2">
    <source>
        <dbReference type="ARBA" id="ARBA00022475"/>
    </source>
</evidence>
<evidence type="ECO:0000256" key="7">
    <source>
        <dbReference type="ARBA" id="ARBA00023224"/>
    </source>
</evidence>
<dbReference type="GO" id="GO:0005886">
    <property type="term" value="C:plasma membrane"/>
    <property type="evidence" value="ECO:0007669"/>
    <property type="project" value="UniProtKB-SubCell"/>
</dbReference>
<dbReference type="CDD" id="cd11386">
    <property type="entry name" value="MCP_signal"/>
    <property type="match status" value="1"/>
</dbReference>
<dbReference type="PANTHER" id="PTHR32089">
    <property type="entry name" value="METHYL-ACCEPTING CHEMOTAXIS PROTEIN MCPB"/>
    <property type="match status" value="1"/>
</dbReference>
<dbReference type="OrthoDB" id="9816383at2"/>
<comment type="subcellular location">
    <subcellularLocation>
        <location evidence="1">Cell membrane</location>
        <topology evidence="1">Multi-pass membrane protein</topology>
    </subcellularLocation>
</comment>
<evidence type="ECO:0000313" key="14">
    <source>
        <dbReference type="Proteomes" id="UP000014975"/>
    </source>
</evidence>
<dbReference type="RefSeq" id="WP_020887006.1">
    <property type="nucleotide sequence ID" value="NZ_ATHI01000026.1"/>
</dbReference>
<dbReference type="SUPFAM" id="SSF58104">
    <property type="entry name" value="Methyl-accepting chemotaxis protein (MCP) signaling domain"/>
    <property type="match status" value="1"/>
</dbReference>
<feature type="coiled-coil region" evidence="10">
    <location>
        <begin position="391"/>
        <end position="435"/>
    </location>
</feature>
<evidence type="ECO:0000256" key="3">
    <source>
        <dbReference type="ARBA" id="ARBA00022500"/>
    </source>
</evidence>
<dbReference type="SMART" id="SM00304">
    <property type="entry name" value="HAMP"/>
    <property type="match status" value="2"/>
</dbReference>
<keyword evidence="3" id="KW-0145">Chemotaxis</keyword>
<keyword evidence="14" id="KW-1185">Reference proteome</keyword>
<keyword evidence="10" id="KW-0175">Coiled coil</keyword>
<evidence type="ECO:0000256" key="9">
    <source>
        <dbReference type="PROSITE-ProRule" id="PRU00284"/>
    </source>
</evidence>
<dbReference type="InterPro" id="IPR033479">
    <property type="entry name" value="dCache_1"/>
</dbReference>
<evidence type="ECO:0000256" key="8">
    <source>
        <dbReference type="ARBA" id="ARBA00029447"/>
    </source>
</evidence>
<dbReference type="Pfam" id="PF02743">
    <property type="entry name" value="dCache_1"/>
    <property type="match status" value="1"/>
</dbReference>
<dbReference type="Pfam" id="PF00015">
    <property type="entry name" value="MCPsignal"/>
    <property type="match status" value="1"/>
</dbReference>
<dbReference type="InterPro" id="IPR004089">
    <property type="entry name" value="MCPsignal_dom"/>
</dbReference>
<dbReference type="AlphaFoldDB" id="S7T8G1"/>
<gene>
    <name evidence="13" type="ORF">dsat_0312</name>
</gene>
<dbReference type="STRING" id="1121439.dsat_0312"/>
<dbReference type="GO" id="GO:0004888">
    <property type="term" value="F:transmembrane signaling receptor activity"/>
    <property type="evidence" value="ECO:0007669"/>
    <property type="project" value="InterPro"/>
</dbReference>
<feature type="domain" description="HAMP" evidence="12">
    <location>
        <begin position="347"/>
        <end position="399"/>
    </location>
</feature>
<organism evidence="13 14">
    <name type="scientific">Alkalidesulfovibrio alkalitolerans DSM 16529</name>
    <dbReference type="NCBI Taxonomy" id="1121439"/>
    <lineage>
        <taxon>Bacteria</taxon>
        <taxon>Pseudomonadati</taxon>
        <taxon>Thermodesulfobacteriota</taxon>
        <taxon>Desulfovibrionia</taxon>
        <taxon>Desulfovibrionales</taxon>
        <taxon>Desulfovibrionaceae</taxon>
        <taxon>Alkalidesulfovibrio</taxon>
    </lineage>
</organism>
<reference evidence="13 14" key="1">
    <citation type="journal article" date="2013" name="Genome Announc.">
        <title>Draft genome sequences for three mercury-methylating, sulfate-reducing bacteria.</title>
        <authorList>
            <person name="Brown S.D."/>
            <person name="Hurt R.A.Jr."/>
            <person name="Gilmour C.C."/>
            <person name="Elias D.A."/>
        </authorList>
    </citation>
    <scope>NUCLEOTIDE SEQUENCE [LARGE SCALE GENOMIC DNA]</scope>
    <source>
        <strain evidence="13 14">DSM 16529</strain>
    </source>
</reference>
<dbReference type="Gene3D" id="1.10.287.950">
    <property type="entry name" value="Methyl-accepting chemotaxis protein"/>
    <property type="match status" value="1"/>
</dbReference>
<comment type="caution">
    <text evidence="13">The sequence shown here is derived from an EMBL/GenBank/DDBJ whole genome shotgun (WGS) entry which is preliminary data.</text>
</comment>
<dbReference type="InterPro" id="IPR004090">
    <property type="entry name" value="Chemotax_Me-accpt_rcpt"/>
</dbReference>
<keyword evidence="7 9" id="KW-0807">Transducer</keyword>